<protein>
    <submittedName>
        <fullName evidence="2">Uncharacterized protein</fullName>
    </submittedName>
</protein>
<dbReference type="EMBL" id="VSSQ01007523">
    <property type="protein sequence ID" value="MPM36178.1"/>
    <property type="molecule type" value="Genomic_DNA"/>
</dbReference>
<keyword evidence="1" id="KW-0472">Membrane</keyword>
<dbReference type="AlphaFoldDB" id="A0A644Z7C3"/>
<name>A0A644Z7C3_9ZZZZ</name>
<proteinExistence type="predicted"/>
<reference evidence="2" key="1">
    <citation type="submission" date="2019-08" db="EMBL/GenBank/DDBJ databases">
        <authorList>
            <person name="Kucharzyk K."/>
            <person name="Murdoch R.W."/>
            <person name="Higgins S."/>
            <person name="Loffler F."/>
        </authorList>
    </citation>
    <scope>NUCLEOTIDE SEQUENCE</scope>
</reference>
<sequence>MSPLQYVADLFSWLGSWVQYLGSVIATAAYNLVHPFRKKSYASSPGSFSSDAFSGLGDRLANIDAIADQGSVATDAVSTTTAVGNAGYQGATQVTINIYQQAPVVGSDGMRAFARMIRGEFERLDYYGVTT</sequence>
<keyword evidence="1" id="KW-0812">Transmembrane</keyword>
<gene>
    <name evidence="2" type="ORF">SDC9_82773</name>
</gene>
<comment type="caution">
    <text evidence="2">The sequence shown here is derived from an EMBL/GenBank/DDBJ whole genome shotgun (WGS) entry which is preliminary data.</text>
</comment>
<evidence type="ECO:0000256" key="1">
    <source>
        <dbReference type="SAM" id="Phobius"/>
    </source>
</evidence>
<accession>A0A644Z7C3</accession>
<organism evidence="2">
    <name type="scientific">bioreactor metagenome</name>
    <dbReference type="NCBI Taxonomy" id="1076179"/>
    <lineage>
        <taxon>unclassified sequences</taxon>
        <taxon>metagenomes</taxon>
        <taxon>ecological metagenomes</taxon>
    </lineage>
</organism>
<keyword evidence="1" id="KW-1133">Transmembrane helix</keyword>
<evidence type="ECO:0000313" key="2">
    <source>
        <dbReference type="EMBL" id="MPM36178.1"/>
    </source>
</evidence>
<feature type="transmembrane region" description="Helical" evidence="1">
    <location>
        <begin position="12"/>
        <end position="33"/>
    </location>
</feature>